<dbReference type="NCBIfam" id="NF006770">
    <property type="entry name" value="PRK09290.1-4"/>
    <property type="match status" value="1"/>
</dbReference>
<feature type="binding site" evidence="3">
    <location>
        <position position="192"/>
    </location>
    <ligand>
        <name>Zn(2+)</name>
        <dbReference type="ChEBI" id="CHEBI:29105"/>
        <label>1</label>
    </ligand>
</feature>
<dbReference type="Proteomes" id="UP000266915">
    <property type="component" value="Unassembled WGS sequence"/>
</dbReference>
<proteinExistence type="inferred from homology"/>
<evidence type="ECO:0000256" key="2">
    <source>
        <dbReference type="ARBA" id="ARBA00022801"/>
    </source>
</evidence>
<evidence type="ECO:0000256" key="3">
    <source>
        <dbReference type="PIRSR" id="PIRSR001235-1"/>
    </source>
</evidence>
<evidence type="ECO:0000256" key="1">
    <source>
        <dbReference type="ARBA" id="ARBA00006153"/>
    </source>
</evidence>
<feature type="binding site" evidence="3">
    <location>
        <position position="92"/>
    </location>
    <ligand>
        <name>Zn(2+)</name>
        <dbReference type="ChEBI" id="CHEBI:29105"/>
        <label>2</label>
    </ligand>
</feature>
<feature type="binding site" evidence="4">
    <location>
        <position position="276"/>
    </location>
    <ligand>
        <name>allantoate</name>
        <dbReference type="ChEBI" id="CHEBI:17536"/>
    </ligand>
</feature>
<name>A0A3N2C6K7_9MICO</name>
<feature type="binding site" evidence="3">
    <location>
        <position position="92"/>
    </location>
    <ligand>
        <name>Zn(2+)</name>
        <dbReference type="ChEBI" id="CHEBI:29105"/>
        <label>1</label>
    </ligand>
</feature>
<protein>
    <submittedName>
        <fullName evidence="5">N-carbamoyl-L-amino-acid hydrolase</fullName>
    </submittedName>
</protein>
<dbReference type="PANTHER" id="PTHR32494:SF5">
    <property type="entry name" value="ALLANTOATE AMIDOHYDROLASE"/>
    <property type="match status" value="1"/>
</dbReference>
<keyword evidence="3" id="KW-0479">Metal-binding</keyword>
<dbReference type="PANTHER" id="PTHR32494">
    <property type="entry name" value="ALLANTOATE DEIMINASE-RELATED"/>
    <property type="match status" value="1"/>
</dbReference>
<feature type="binding site" evidence="4">
    <location>
        <position position="289"/>
    </location>
    <ligand>
        <name>allantoate</name>
        <dbReference type="ChEBI" id="CHEBI:17536"/>
    </ligand>
</feature>
<evidence type="ECO:0000313" key="5">
    <source>
        <dbReference type="EMBL" id="ROR83145.1"/>
    </source>
</evidence>
<feature type="binding site" evidence="3">
    <location>
        <position position="379"/>
    </location>
    <ligand>
        <name>Zn(2+)</name>
        <dbReference type="ChEBI" id="CHEBI:29105"/>
        <label>2</label>
    </ligand>
</feature>
<dbReference type="NCBIfam" id="TIGR01879">
    <property type="entry name" value="hydantase"/>
    <property type="match status" value="1"/>
</dbReference>
<dbReference type="Gene3D" id="3.30.70.360">
    <property type="match status" value="1"/>
</dbReference>
<keyword evidence="2 5" id="KW-0378">Hydrolase</keyword>
<feature type="binding site" evidence="4">
    <location>
        <position position="217"/>
    </location>
    <ligand>
        <name>allantoate</name>
        <dbReference type="ChEBI" id="CHEBI:17536"/>
    </ligand>
</feature>
<dbReference type="GO" id="GO:0046872">
    <property type="term" value="F:metal ion binding"/>
    <property type="evidence" value="ECO:0007669"/>
    <property type="project" value="UniProtKB-KW"/>
</dbReference>
<dbReference type="InterPro" id="IPR010158">
    <property type="entry name" value="Amidase_Cbmase"/>
</dbReference>
<dbReference type="Pfam" id="PF01546">
    <property type="entry name" value="Peptidase_M20"/>
    <property type="match status" value="1"/>
</dbReference>
<comment type="caution">
    <text evidence="5">The sequence shown here is derived from an EMBL/GenBank/DDBJ whole genome shotgun (WGS) entry which is preliminary data.</text>
</comment>
<evidence type="ECO:0000256" key="4">
    <source>
        <dbReference type="PIRSR" id="PIRSR001235-2"/>
    </source>
</evidence>
<accession>A0A3N2C6K7</accession>
<comment type="similarity">
    <text evidence="1">Belongs to the peptidase M20 family.</text>
</comment>
<organism evidence="5 6">
    <name type="scientific">Plantibacter flavus</name>
    <dbReference type="NCBI Taxonomy" id="150123"/>
    <lineage>
        <taxon>Bacteria</taxon>
        <taxon>Bacillati</taxon>
        <taxon>Actinomycetota</taxon>
        <taxon>Actinomycetes</taxon>
        <taxon>Micrococcales</taxon>
        <taxon>Microbacteriaceae</taxon>
        <taxon>Plantibacter</taxon>
    </lineage>
</organism>
<gene>
    <name evidence="5" type="ORF">EDD42_3251</name>
</gene>
<feature type="binding site" evidence="3">
    <location>
        <position position="127"/>
    </location>
    <ligand>
        <name>Zn(2+)</name>
        <dbReference type="ChEBI" id="CHEBI:29105"/>
        <label>2</label>
    </ligand>
</feature>
<dbReference type="SUPFAM" id="SSF53187">
    <property type="entry name" value="Zn-dependent exopeptidases"/>
    <property type="match status" value="1"/>
</dbReference>
<dbReference type="AlphaFoldDB" id="A0A3N2C6K7"/>
<dbReference type="InterPro" id="IPR002933">
    <property type="entry name" value="Peptidase_M20"/>
</dbReference>
<evidence type="ECO:0000313" key="6">
    <source>
        <dbReference type="Proteomes" id="UP000266915"/>
    </source>
</evidence>
<keyword evidence="3" id="KW-0862">Zinc</keyword>
<dbReference type="InterPro" id="IPR036264">
    <property type="entry name" value="Bact_exopeptidase_dim_dom"/>
</dbReference>
<reference evidence="5 6" key="1">
    <citation type="submission" date="2018-11" db="EMBL/GenBank/DDBJ databases">
        <title>Sequencing the genomes of 1000 actinobacteria strains.</title>
        <authorList>
            <person name="Klenk H.-P."/>
        </authorList>
    </citation>
    <scope>NUCLEOTIDE SEQUENCE [LARGE SCALE GENOMIC DNA]</scope>
    <source>
        <strain evidence="5 6">DSM 14012</strain>
    </source>
</reference>
<dbReference type="EMBL" id="RKHL01000001">
    <property type="protein sequence ID" value="ROR83145.1"/>
    <property type="molecule type" value="Genomic_DNA"/>
</dbReference>
<feature type="binding site" evidence="3">
    <location>
        <position position="81"/>
    </location>
    <ligand>
        <name>Zn(2+)</name>
        <dbReference type="ChEBI" id="CHEBI:29105"/>
        <label>1</label>
    </ligand>
</feature>
<dbReference type="Gene3D" id="3.40.630.10">
    <property type="entry name" value="Zn peptidases"/>
    <property type="match status" value="1"/>
</dbReference>
<dbReference type="SUPFAM" id="SSF55031">
    <property type="entry name" value="Bacterial exopeptidase dimerisation domain"/>
    <property type="match status" value="1"/>
</dbReference>
<sequence>MTDGLIAHGRLAGLDEITGVGADPARGGYSRHVWTSAESELREWFTARATRLGLDVETDRNGNLWAWWGRPGPDAVVTGSHLDSVPGGGAFDGPLGVVSALDAVARLQATGFQPSRPVAVVVFAEEEGSRFGVACLGSRLLSGAITADAARALTDADGVTAAEAAAAAGLAPEHLGRDDEALGRIGLFIELHVEQGRGLIDLGSPTAVASSILAHGRWRLRVSGQGNHAGATGMRERRDPVVAAARAVLAVEEAALATDDARATVGRLRIVPGGTNVIASEVDAWVDARAATDAGTRALVADIESRVQEAVADSGCAVELIEESWSGVVEFDPELAARLAGTLGGVPLLPTGAGHDAGVLSGAVPTAMVFVRNPTGVSHSREEFAETADCIAGVEALEALLRSVL</sequence>
<dbReference type="RefSeq" id="WP_123539757.1">
    <property type="nucleotide sequence ID" value="NZ_FXAP01000006.1"/>
</dbReference>
<keyword evidence="6" id="KW-1185">Reference proteome</keyword>
<dbReference type="PIRSF" id="PIRSF001235">
    <property type="entry name" value="Amidase_carbamoylase"/>
    <property type="match status" value="1"/>
</dbReference>
<comment type="cofactor">
    <cofactor evidence="3">
        <name>Zn(2+)</name>
        <dbReference type="ChEBI" id="CHEBI:29105"/>
    </cofactor>
    <text evidence="3">Binds 2 Zn(2+) ions per subunit.</text>
</comment>
<dbReference type="GO" id="GO:0016813">
    <property type="term" value="F:hydrolase activity, acting on carbon-nitrogen (but not peptide) bonds, in linear amidines"/>
    <property type="evidence" value="ECO:0007669"/>
    <property type="project" value="InterPro"/>
</dbReference>